<sequence length="326" mass="38008">MNILLTSWFSTYFKWTLVNSGLSLYVANKNIILKELDENGWILGDLETLKLKKKIENNSKVIKQLDLKINYGIRSGLNEVFIIDDNKKNELVKEDKKNIEIIRPILRGRDLVKYSYNYANLWVVLAKYKDNLNLQNNYPTIYKYLEDFEIKLKNRGQVKAGSHHWIELDNSPTDEYISNFDKPKIIWIVLSDKGKFAYDDTGCLTTDSCFIMSGENLKYLISILNSKIGEWYFAQISTTSGMGTNMWKKYKIEQFPIKITTEVEMLKFDKIVNQILADKKQNLDTKALENEIDVMVYKLYELTYEEVLVIDASFGMSEQGYDAFTV</sequence>
<evidence type="ECO:0000313" key="6">
    <source>
        <dbReference type="EMBL" id="MBF2709832.1"/>
    </source>
</evidence>
<dbReference type="Proteomes" id="UP000646211">
    <property type="component" value="Unassembled WGS sequence"/>
</dbReference>
<evidence type="ECO:0000313" key="7">
    <source>
        <dbReference type="Proteomes" id="UP000646211"/>
    </source>
</evidence>
<dbReference type="GO" id="GO:0009007">
    <property type="term" value="F:site-specific DNA-methyltransferase (adenine-specific) activity"/>
    <property type="evidence" value="ECO:0007669"/>
    <property type="project" value="UniProtKB-EC"/>
</dbReference>
<feature type="domain" description="TaqI-like C-terminal specificity" evidence="5">
    <location>
        <begin position="104"/>
        <end position="257"/>
    </location>
</feature>
<dbReference type="InterPro" id="IPR050953">
    <property type="entry name" value="N4_N6_ade-DNA_methylase"/>
</dbReference>
<dbReference type="RefSeq" id="WP_194313066.1">
    <property type="nucleotide sequence ID" value="NZ_JADHEC010000046.1"/>
</dbReference>
<keyword evidence="3" id="KW-0808">Transferase</keyword>
<keyword evidence="7" id="KW-1185">Reference proteome</keyword>
<reference evidence="6" key="1">
    <citation type="submission" date="2020-11" db="EMBL/GenBank/DDBJ databases">
        <title>Genome of Flavobacterium soyangense.</title>
        <authorList>
            <person name="Liu Q."/>
            <person name="Xin Y.-H."/>
        </authorList>
    </citation>
    <scope>NUCLEOTIDE SEQUENCE</scope>
    <source>
        <strain evidence="6">CGMCC 1.13493</strain>
    </source>
</reference>
<gene>
    <name evidence="6" type="ORF">IR213_14730</name>
</gene>
<dbReference type="Pfam" id="PF12950">
    <property type="entry name" value="TaqI_C"/>
    <property type="match status" value="1"/>
</dbReference>
<dbReference type="EMBL" id="JADHEC010000046">
    <property type="protein sequence ID" value="MBF2709832.1"/>
    <property type="molecule type" value="Genomic_DNA"/>
</dbReference>
<organism evidence="6 7">
    <name type="scientific">Flavobacterium soyangense</name>
    <dbReference type="NCBI Taxonomy" id="2023265"/>
    <lineage>
        <taxon>Bacteria</taxon>
        <taxon>Pseudomonadati</taxon>
        <taxon>Bacteroidota</taxon>
        <taxon>Flavobacteriia</taxon>
        <taxon>Flavobacteriales</taxon>
        <taxon>Flavobacteriaceae</taxon>
        <taxon>Flavobacterium</taxon>
    </lineage>
</organism>
<dbReference type="GO" id="GO:0032259">
    <property type="term" value="P:methylation"/>
    <property type="evidence" value="ECO:0007669"/>
    <property type="project" value="UniProtKB-KW"/>
</dbReference>
<comment type="caution">
    <text evidence="6">The sequence shown here is derived from an EMBL/GenBank/DDBJ whole genome shotgun (WGS) entry which is preliminary data.</text>
</comment>
<dbReference type="InterPro" id="IPR025931">
    <property type="entry name" value="TaqI_C"/>
</dbReference>
<evidence type="ECO:0000256" key="1">
    <source>
        <dbReference type="ARBA" id="ARBA00011900"/>
    </source>
</evidence>
<dbReference type="PANTHER" id="PTHR33841:SF1">
    <property type="entry name" value="DNA METHYLTRANSFERASE A"/>
    <property type="match status" value="1"/>
</dbReference>
<evidence type="ECO:0000256" key="3">
    <source>
        <dbReference type="ARBA" id="ARBA00022679"/>
    </source>
</evidence>
<dbReference type="PANTHER" id="PTHR33841">
    <property type="entry name" value="DNA METHYLTRANSFERASE YEEA-RELATED"/>
    <property type="match status" value="1"/>
</dbReference>
<accession>A0A930XX37</accession>
<name>A0A930XX37_9FLAO</name>
<comment type="catalytic activity">
    <reaction evidence="4">
        <text>a 2'-deoxyadenosine in DNA + S-adenosyl-L-methionine = an N(6)-methyl-2'-deoxyadenosine in DNA + S-adenosyl-L-homocysteine + H(+)</text>
        <dbReference type="Rhea" id="RHEA:15197"/>
        <dbReference type="Rhea" id="RHEA-COMP:12418"/>
        <dbReference type="Rhea" id="RHEA-COMP:12419"/>
        <dbReference type="ChEBI" id="CHEBI:15378"/>
        <dbReference type="ChEBI" id="CHEBI:57856"/>
        <dbReference type="ChEBI" id="CHEBI:59789"/>
        <dbReference type="ChEBI" id="CHEBI:90615"/>
        <dbReference type="ChEBI" id="CHEBI:90616"/>
        <dbReference type="EC" id="2.1.1.72"/>
    </reaction>
</comment>
<dbReference type="EC" id="2.1.1.72" evidence="1"/>
<evidence type="ECO:0000259" key="5">
    <source>
        <dbReference type="Pfam" id="PF12950"/>
    </source>
</evidence>
<evidence type="ECO:0000256" key="4">
    <source>
        <dbReference type="ARBA" id="ARBA00047942"/>
    </source>
</evidence>
<evidence type="ECO:0000256" key="2">
    <source>
        <dbReference type="ARBA" id="ARBA00022603"/>
    </source>
</evidence>
<keyword evidence="2" id="KW-0489">Methyltransferase</keyword>
<dbReference type="AlphaFoldDB" id="A0A930XX37"/>
<protein>
    <recommendedName>
        <fullName evidence="1">site-specific DNA-methyltransferase (adenine-specific)</fullName>
        <ecNumber evidence="1">2.1.1.72</ecNumber>
    </recommendedName>
</protein>
<proteinExistence type="predicted"/>